<dbReference type="GeneID" id="88181956"/>
<feature type="compositionally biased region" description="Low complexity" evidence="1">
    <location>
        <begin position="34"/>
        <end position="79"/>
    </location>
</feature>
<dbReference type="KEGG" id="cdeu:CNBG_5833"/>
<dbReference type="EMBL" id="CP025772">
    <property type="protein sequence ID" value="KGB80077.1"/>
    <property type="molecule type" value="Genomic_DNA"/>
</dbReference>
<dbReference type="SUPFAM" id="SSF57959">
    <property type="entry name" value="Leucine zipper domain"/>
    <property type="match status" value="1"/>
</dbReference>
<feature type="domain" description="BZIP" evidence="2">
    <location>
        <begin position="94"/>
        <end position="158"/>
    </location>
</feature>
<dbReference type="InterPro" id="IPR004827">
    <property type="entry name" value="bZIP"/>
</dbReference>
<organism evidence="3 4">
    <name type="scientific">Cryptococcus deuterogattii (strain R265)</name>
    <name type="common">Cryptococcus gattii VGII (strain R265)</name>
    <dbReference type="NCBI Taxonomy" id="294750"/>
    <lineage>
        <taxon>Eukaryota</taxon>
        <taxon>Fungi</taxon>
        <taxon>Dikarya</taxon>
        <taxon>Basidiomycota</taxon>
        <taxon>Agaricomycotina</taxon>
        <taxon>Tremellomycetes</taxon>
        <taxon>Tremellales</taxon>
        <taxon>Cryptococcaceae</taxon>
        <taxon>Cryptococcus</taxon>
        <taxon>Cryptococcus gattii species complex</taxon>
    </lineage>
</organism>
<dbReference type="CDD" id="cd14688">
    <property type="entry name" value="bZIP_YAP"/>
    <property type="match status" value="1"/>
</dbReference>
<feature type="compositionally biased region" description="Basic and acidic residues" evidence="1">
    <location>
        <begin position="357"/>
        <end position="366"/>
    </location>
</feature>
<keyword evidence="4" id="KW-1185">Reference proteome</keyword>
<reference evidence="3 4" key="2">
    <citation type="journal article" date="2018" name="Proc. Natl. Acad. Sci.">
        <title>RNAi is a critical determinant of centromere evolution in closely related fungi.</title>
        <authorList>
            <person name="Yadav V."/>
            <person name="Sun S."/>
            <person name="Billmyre R.B."/>
            <person name="Thimmappa B.C."/>
            <person name="Shea T."/>
            <person name="Lintner R."/>
            <person name="Bakkeren G."/>
            <person name="Cuomo C.A."/>
            <person name="Heitman J."/>
            <person name="Sanyal K."/>
        </authorList>
    </citation>
    <scope>NUCLEOTIDE SEQUENCE [LARGE SCALE GENOMIC DNA]</scope>
    <source>
        <strain evidence="3 4">R265</strain>
    </source>
</reference>
<accession>A0A095CIX8</accession>
<evidence type="ECO:0000259" key="2">
    <source>
        <dbReference type="SMART" id="SM00338"/>
    </source>
</evidence>
<dbReference type="Gene3D" id="1.20.5.170">
    <property type="match status" value="1"/>
</dbReference>
<evidence type="ECO:0000313" key="3">
    <source>
        <dbReference type="EMBL" id="KGB80077.1"/>
    </source>
</evidence>
<feature type="compositionally biased region" description="Pro residues" evidence="1">
    <location>
        <begin position="339"/>
        <end position="350"/>
    </location>
</feature>
<feature type="compositionally biased region" description="Polar residues" evidence="1">
    <location>
        <begin position="222"/>
        <end position="243"/>
    </location>
</feature>
<dbReference type="Proteomes" id="UP000029445">
    <property type="component" value="Chromosome 14"/>
</dbReference>
<feature type="compositionally biased region" description="Basic and acidic residues" evidence="1">
    <location>
        <begin position="421"/>
        <end position="430"/>
    </location>
</feature>
<dbReference type="OrthoDB" id="2589163at2759"/>
<dbReference type="SMART" id="SM00338">
    <property type="entry name" value="BRLZ"/>
    <property type="match status" value="1"/>
</dbReference>
<dbReference type="OMA" id="IEEWQPY"/>
<sequence>MYHHPFPTPATPGHKDPFQFAPPNLHPPPAMHLSQQSSHSQPQQSHTQQQSHPSHPPRHASNSHSASSSRHGSHAQSSHNHYSETDSEQDDDKVERDKLEIRREKNRVKQRNLRLRRANHIADLERDVANLKSDNTALQNALSVSQQHESNLQGWIHDLESVLFRNGLAGDVEGLRRIWSDRELKRGRPSIGGLPMNPGYPPPIQQQAPIDPLSTLARAASQLPTPSSSMYPNTQLPPNQPIVNPNGDRPTLPRPSSFSRPYENPYPTPDVAWSTQMHDYIHPEAALQAQEGGDLKRRRVEEWQPYGIAGRPPPQATAMTGRRSDTILPPIQPLAGPSAEPPRPPSPPNAKGPQRFQEGEKGEKVSPKLIRISDLVSPSHAGETFWGGSSERLPKREENMPPKAIVPINSIECQLPALRFDPGERSKMEVPPKGYTTGDGPLLTPLSETKA</sequence>
<evidence type="ECO:0000256" key="1">
    <source>
        <dbReference type="SAM" id="MobiDB-lite"/>
    </source>
</evidence>
<reference evidence="3 4" key="1">
    <citation type="journal article" date="2011" name="MBio">
        <title>Genome variation in Cryptococcus gattii, an emerging pathogen of immunocompetent hosts.</title>
        <authorList>
            <person name="D'Souza C.A."/>
            <person name="Kronstad J.W."/>
            <person name="Taylor G."/>
            <person name="Warren R."/>
            <person name="Yuen M."/>
            <person name="Hu G."/>
            <person name="Jung W.H."/>
            <person name="Sham A."/>
            <person name="Kidd S.E."/>
            <person name="Tangen K."/>
            <person name="Lee N."/>
            <person name="Zeilmaker T."/>
            <person name="Sawkins J."/>
            <person name="McVicker G."/>
            <person name="Shah S."/>
            <person name="Gnerre S."/>
            <person name="Griggs A."/>
            <person name="Zeng Q."/>
            <person name="Bartlett K."/>
            <person name="Li W."/>
            <person name="Wang X."/>
            <person name="Heitman J."/>
            <person name="Stajich J.E."/>
            <person name="Fraser J.A."/>
            <person name="Meyer W."/>
            <person name="Carter D."/>
            <person name="Schein J."/>
            <person name="Krzywinski M."/>
            <person name="Kwon-Chung K.J."/>
            <person name="Varma A."/>
            <person name="Wang J."/>
            <person name="Brunham R."/>
            <person name="Fyfe M."/>
            <person name="Ouellette B.F."/>
            <person name="Siddiqui A."/>
            <person name="Marra M."/>
            <person name="Jones S."/>
            <person name="Holt R."/>
            <person name="Birren B.W."/>
            <person name="Galagan J.E."/>
            <person name="Cuomo C.A."/>
        </authorList>
    </citation>
    <scope>NUCLEOTIDE SEQUENCE [LARGE SCALE GENOMIC DNA]</scope>
    <source>
        <strain evidence="3 4">R265</strain>
    </source>
</reference>
<feature type="region of interest" description="Disordered" evidence="1">
    <location>
        <begin position="1"/>
        <end position="103"/>
    </location>
</feature>
<protein>
    <recommendedName>
        <fullName evidence="2">BZIP domain-containing protein</fullName>
    </recommendedName>
</protein>
<feature type="region of interest" description="Disordered" evidence="1">
    <location>
        <begin position="221"/>
        <end position="266"/>
    </location>
</feature>
<feature type="compositionally biased region" description="Pro residues" evidence="1">
    <location>
        <begin position="1"/>
        <end position="10"/>
    </location>
</feature>
<feature type="region of interest" description="Disordered" evidence="1">
    <location>
        <begin position="326"/>
        <end position="451"/>
    </location>
</feature>
<dbReference type="RefSeq" id="XP_062885709.1">
    <property type="nucleotide sequence ID" value="XM_063029680.1"/>
</dbReference>
<gene>
    <name evidence="3" type="ORF">CNBG_5833</name>
</gene>
<dbReference type="Pfam" id="PF00170">
    <property type="entry name" value="bZIP_1"/>
    <property type="match status" value="1"/>
</dbReference>
<feature type="compositionally biased region" description="Basic and acidic residues" evidence="1">
    <location>
        <begin position="93"/>
        <end position="103"/>
    </location>
</feature>
<proteinExistence type="predicted"/>
<dbReference type="HOGENOM" id="CLU_681550_0_0_1"/>
<dbReference type="InterPro" id="IPR046347">
    <property type="entry name" value="bZIP_sf"/>
</dbReference>
<name>A0A095CIX8_CRYD2</name>
<dbReference type="VEuPathDB" id="FungiDB:CNBG_5833"/>
<evidence type="ECO:0000313" key="4">
    <source>
        <dbReference type="Proteomes" id="UP000029445"/>
    </source>
</evidence>
<dbReference type="GO" id="GO:0003700">
    <property type="term" value="F:DNA-binding transcription factor activity"/>
    <property type="evidence" value="ECO:0007669"/>
    <property type="project" value="InterPro"/>
</dbReference>
<dbReference type="AlphaFoldDB" id="A0A095CIX8"/>